<dbReference type="STRING" id="135208.A0A4Y9ZI18"/>
<gene>
    <name evidence="1" type="ORF">EWM64_g9626</name>
</gene>
<accession>A0A4Y9ZI18</accession>
<dbReference type="OrthoDB" id="3026777at2759"/>
<comment type="caution">
    <text evidence="1">The sequence shown here is derived from an EMBL/GenBank/DDBJ whole genome shotgun (WGS) entry which is preliminary data.</text>
</comment>
<dbReference type="EMBL" id="SFCI01002116">
    <property type="protein sequence ID" value="TFY74386.1"/>
    <property type="molecule type" value="Genomic_DNA"/>
</dbReference>
<organism evidence="1 2">
    <name type="scientific">Hericium alpestre</name>
    <dbReference type="NCBI Taxonomy" id="135208"/>
    <lineage>
        <taxon>Eukaryota</taxon>
        <taxon>Fungi</taxon>
        <taxon>Dikarya</taxon>
        <taxon>Basidiomycota</taxon>
        <taxon>Agaricomycotina</taxon>
        <taxon>Agaricomycetes</taxon>
        <taxon>Russulales</taxon>
        <taxon>Hericiaceae</taxon>
        <taxon>Hericium</taxon>
    </lineage>
</organism>
<reference evidence="1 2" key="1">
    <citation type="submission" date="2019-02" db="EMBL/GenBank/DDBJ databases">
        <title>Genome sequencing of the rare red list fungi Hericium alpestre (H. flagellum).</title>
        <authorList>
            <person name="Buettner E."/>
            <person name="Kellner H."/>
        </authorList>
    </citation>
    <scope>NUCLEOTIDE SEQUENCE [LARGE SCALE GENOMIC DNA]</scope>
    <source>
        <strain evidence="1 2">DSM 108284</strain>
    </source>
</reference>
<dbReference type="Proteomes" id="UP000298061">
    <property type="component" value="Unassembled WGS sequence"/>
</dbReference>
<evidence type="ECO:0000313" key="2">
    <source>
        <dbReference type="Proteomes" id="UP000298061"/>
    </source>
</evidence>
<keyword evidence="2" id="KW-1185">Reference proteome</keyword>
<feature type="non-terminal residue" evidence="1">
    <location>
        <position position="96"/>
    </location>
</feature>
<dbReference type="AlphaFoldDB" id="A0A4Y9ZI18"/>
<evidence type="ECO:0000313" key="1">
    <source>
        <dbReference type="EMBL" id="TFY74386.1"/>
    </source>
</evidence>
<proteinExistence type="predicted"/>
<sequence length="96" mass="10288">MRSTLVSSSYSPNIAFSTAILTYYVLRIVPMVPTSVKLANALTFDCHIVGICFFTDATANAPVTLLPTTSQLLFVFFTSLNSLTSGRNPALHSLGA</sequence>
<name>A0A4Y9ZI18_9AGAM</name>
<protein>
    <submittedName>
        <fullName evidence="1">Uncharacterized protein</fullName>
    </submittedName>
</protein>